<dbReference type="OrthoDB" id="2691531at2759"/>
<evidence type="ECO:0000256" key="1">
    <source>
        <dbReference type="SAM" id="MobiDB-lite"/>
    </source>
</evidence>
<evidence type="ECO:0000313" key="3">
    <source>
        <dbReference type="Proteomes" id="UP000823399"/>
    </source>
</evidence>
<gene>
    <name evidence="2" type="ORF">F5147DRAFT_797183</name>
</gene>
<proteinExistence type="predicted"/>
<sequence>MPPIHSITLFQPNPAITDYAGPTVKQLMNNSVHHAFQHTANIQHTHLVNGNHEVDYLVLNGSQFANLQGKARNIVDFMPNIVVHVHFAVQDIISQCRNILIPAFEFPIDVRQIFSPIPLAFARCLITGPFLETYSANIKNHMRQSSVPLPAVDFNNFTYMSPDNIFHMSRLSDLVQISFPESAECTDIQLLPLIKNSLGELIPPLTYDLKMPEHTTSNFTNFHDETLSHQTLERDTEEKDVLTTDHYENRRKSASGEHTLPTPPKIPANASTSLEDALFHQALVVKTWLIALTNSSTVFGCDRCNKYGADDKSSNGRLIDMSKLFLSCADDEESTMPTPIANCPNLRIAQMHFVHI</sequence>
<dbReference type="RefSeq" id="XP_041294070.1">
    <property type="nucleotide sequence ID" value="XM_041443193.1"/>
</dbReference>
<comment type="caution">
    <text evidence="2">The sequence shown here is derived from an EMBL/GenBank/DDBJ whole genome shotgun (WGS) entry which is preliminary data.</text>
</comment>
<accession>A0A9P7JVA6</accession>
<reference evidence="2" key="1">
    <citation type="journal article" date="2020" name="New Phytol.">
        <title>Comparative genomics reveals dynamic genome evolution in host specialist ectomycorrhizal fungi.</title>
        <authorList>
            <person name="Lofgren L.A."/>
            <person name="Nguyen N.H."/>
            <person name="Vilgalys R."/>
            <person name="Ruytinx J."/>
            <person name="Liao H.L."/>
            <person name="Branco S."/>
            <person name="Kuo A."/>
            <person name="LaButti K."/>
            <person name="Lipzen A."/>
            <person name="Andreopoulos W."/>
            <person name="Pangilinan J."/>
            <person name="Riley R."/>
            <person name="Hundley H."/>
            <person name="Na H."/>
            <person name="Barry K."/>
            <person name="Grigoriev I.V."/>
            <person name="Stajich J.E."/>
            <person name="Kennedy P.G."/>
        </authorList>
    </citation>
    <scope>NUCLEOTIDE SEQUENCE</scope>
    <source>
        <strain evidence="2">FC423</strain>
    </source>
</reference>
<keyword evidence="3" id="KW-1185">Reference proteome</keyword>
<feature type="compositionally biased region" description="Basic and acidic residues" evidence="1">
    <location>
        <begin position="229"/>
        <end position="255"/>
    </location>
</feature>
<organism evidence="2 3">
    <name type="scientific">Suillus discolor</name>
    <dbReference type="NCBI Taxonomy" id="1912936"/>
    <lineage>
        <taxon>Eukaryota</taxon>
        <taxon>Fungi</taxon>
        <taxon>Dikarya</taxon>
        <taxon>Basidiomycota</taxon>
        <taxon>Agaricomycotina</taxon>
        <taxon>Agaricomycetes</taxon>
        <taxon>Agaricomycetidae</taxon>
        <taxon>Boletales</taxon>
        <taxon>Suillineae</taxon>
        <taxon>Suillaceae</taxon>
        <taxon>Suillus</taxon>
    </lineage>
</organism>
<feature type="region of interest" description="Disordered" evidence="1">
    <location>
        <begin position="229"/>
        <end position="265"/>
    </location>
</feature>
<dbReference type="Proteomes" id="UP000823399">
    <property type="component" value="Unassembled WGS sequence"/>
</dbReference>
<dbReference type="EMBL" id="JABBWM010000021">
    <property type="protein sequence ID" value="KAG2110392.1"/>
    <property type="molecule type" value="Genomic_DNA"/>
</dbReference>
<name>A0A9P7JVA6_9AGAM</name>
<evidence type="ECO:0000313" key="2">
    <source>
        <dbReference type="EMBL" id="KAG2110392.1"/>
    </source>
</evidence>
<dbReference type="AlphaFoldDB" id="A0A9P7JVA6"/>
<protein>
    <submittedName>
        <fullName evidence="2">Uncharacterized protein</fullName>
    </submittedName>
</protein>
<dbReference type="GeneID" id="64705452"/>